<accession>A0ABU4S419</accession>
<dbReference type="InterPro" id="IPR039065">
    <property type="entry name" value="AcoX-like"/>
</dbReference>
<dbReference type="PANTHER" id="PTHR40697:SF2">
    <property type="entry name" value="ATP-NAD KINASE-RELATED"/>
    <property type="match status" value="1"/>
</dbReference>
<dbReference type="PIRSF" id="PIRSF016907">
    <property type="entry name" value="Kin_ATP-NAD"/>
    <property type="match status" value="1"/>
</dbReference>
<dbReference type="EMBL" id="JAXAFO010000048">
    <property type="protein sequence ID" value="MDX6851316.1"/>
    <property type="molecule type" value="Genomic_DNA"/>
</dbReference>
<keyword evidence="1" id="KW-0418">Kinase</keyword>
<evidence type="ECO:0000313" key="1">
    <source>
        <dbReference type="EMBL" id="MDX6851316.1"/>
    </source>
</evidence>
<keyword evidence="1" id="KW-0808">Transferase</keyword>
<organism evidence="1 2">
    <name type="scientific">Gilvimarinus gilvus</name>
    <dbReference type="NCBI Taxonomy" id="3058038"/>
    <lineage>
        <taxon>Bacteria</taxon>
        <taxon>Pseudomonadati</taxon>
        <taxon>Pseudomonadota</taxon>
        <taxon>Gammaproteobacteria</taxon>
        <taxon>Cellvibrionales</taxon>
        <taxon>Cellvibrionaceae</taxon>
        <taxon>Gilvimarinus</taxon>
    </lineage>
</organism>
<dbReference type="SUPFAM" id="SSF111331">
    <property type="entry name" value="NAD kinase/diacylglycerol kinase-like"/>
    <property type="match status" value="1"/>
</dbReference>
<dbReference type="InterPro" id="IPR016064">
    <property type="entry name" value="NAD/diacylglycerol_kinase_sf"/>
</dbReference>
<dbReference type="PANTHER" id="PTHR40697">
    <property type="entry name" value="ACETOIN CATABOLISM PROTEIN X"/>
    <property type="match status" value="1"/>
</dbReference>
<name>A0ABU4S419_9GAMM</name>
<protein>
    <submittedName>
        <fullName evidence="1">ATP-NAD kinase family protein</fullName>
    </submittedName>
</protein>
<comment type="caution">
    <text evidence="1">The sequence shown here is derived from an EMBL/GenBank/DDBJ whole genome shotgun (WGS) entry which is preliminary data.</text>
</comment>
<evidence type="ECO:0000313" key="2">
    <source>
        <dbReference type="Proteomes" id="UP001273505"/>
    </source>
</evidence>
<dbReference type="InterPro" id="IPR002504">
    <property type="entry name" value="NADK"/>
</dbReference>
<dbReference type="InterPro" id="IPR011386">
    <property type="entry name" value="Put_ATP-NAD_kin"/>
</dbReference>
<proteinExistence type="predicted"/>
<reference evidence="1 2" key="1">
    <citation type="submission" date="2023-11" db="EMBL/GenBank/DDBJ databases">
        <title>Gilvimarinus fulvus sp. nov., isolated from the surface of Kelp.</title>
        <authorList>
            <person name="Sun Y.Y."/>
            <person name="Gong Y."/>
            <person name="Du Z.J."/>
        </authorList>
    </citation>
    <scope>NUCLEOTIDE SEQUENCE [LARGE SCALE GENOMIC DNA]</scope>
    <source>
        <strain evidence="1 2">SDUM040013</strain>
    </source>
</reference>
<gene>
    <name evidence="1" type="ORF">SCD92_18200</name>
</gene>
<dbReference type="Proteomes" id="UP001273505">
    <property type="component" value="Unassembled WGS sequence"/>
</dbReference>
<sequence>MLKLGVIINPYAGIGGSVALKGSDGVEARDRALQLGAKPRAAERMLRALAPLEGLPVKLYGYAGDMGAAALTSLPLPFEVVGRAATVPSSAQDTQKAARALKGLGVDLIVFAGGDGTARSLADAIGCNVPVLGVPSGVKIHSGVYAISPEAAGRVLCQLAAGCWAPLVECEVRDIDETAFREGRVRARHYAEMRVPMEAGAIQQVKNAGAEVDELAQADIAADVAERMDSDSLYLIGPGSTTRAVMTELGLESTLLGVDVVKAGQLLAGDATEAEILALMQSHRGPVVMVVTAIGGQGHILGRGNQQFSPAVVEQIGRDNIWVVATADKLKALEGRPLLVDSNSPQLDRQLAGLLPVICGYHQEILYPVGGGHEPAG</sequence>
<dbReference type="GO" id="GO:0016301">
    <property type="term" value="F:kinase activity"/>
    <property type="evidence" value="ECO:0007669"/>
    <property type="project" value="UniProtKB-KW"/>
</dbReference>
<keyword evidence="2" id="KW-1185">Reference proteome</keyword>
<dbReference type="Pfam" id="PF20143">
    <property type="entry name" value="NAD_kinase_C"/>
    <property type="match status" value="1"/>
</dbReference>
<dbReference type="RefSeq" id="WP_302721653.1">
    <property type="nucleotide sequence ID" value="NZ_JAULRU010000362.1"/>
</dbReference>
<dbReference type="Pfam" id="PF01513">
    <property type="entry name" value="NAD_kinase"/>
    <property type="match status" value="1"/>
</dbReference>